<organism evidence="2 3">
    <name type="scientific">Arabidopsis arenosa</name>
    <name type="common">Sand rock-cress</name>
    <name type="synonym">Cardaminopsis arenosa</name>
    <dbReference type="NCBI Taxonomy" id="38785"/>
    <lineage>
        <taxon>Eukaryota</taxon>
        <taxon>Viridiplantae</taxon>
        <taxon>Streptophyta</taxon>
        <taxon>Embryophyta</taxon>
        <taxon>Tracheophyta</taxon>
        <taxon>Spermatophyta</taxon>
        <taxon>Magnoliopsida</taxon>
        <taxon>eudicotyledons</taxon>
        <taxon>Gunneridae</taxon>
        <taxon>Pentapetalae</taxon>
        <taxon>rosids</taxon>
        <taxon>malvids</taxon>
        <taxon>Brassicales</taxon>
        <taxon>Brassicaceae</taxon>
        <taxon>Camelineae</taxon>
        <taxon>Arabidopsis</taxon>
    </lineage>
</organism>
<reference evidence="2" key="1">
    <citation type="submission" date="2021-01" db="EMBL/GenBank/DDBJ databases">
        <authorList>
            <person name="Bezrukov I."/>
        </authorList>
    </citation>
    <scope>NUCLEOTIDE SEQUENCE</scope>
</reference>
<evidence type="ECO:0000256" key="1">
    <source>
        <dbReference type="SAM" id="MobiDB-lite"/>
    </source>
</evidence>
<protein>
    <submittedName>
        <fullName evidence="2">Uncharacterized protein</fullName>
    </submittedName>
</protein>
<proteinExistence type="predicted"/>
<evidence type="ECO:0000313" key="3">
    <source>
        <dbReference type="Proteomes" id="UP000682877"/>
    </source>
</evidence>
<feature type="region of interest" description="Disordered" evidence="1">
    <location>
        <begin position="141"/>
        <end position="173"/>
    </location>
</feature>
<dbReference type="Proteomes" id="UP000682877">
    <property type="component" value="Chromosome 3"/>
</dbReference>
<sequence>MHPLHWNNNGSDLSKRVRCFDIQSFGLSSSGPASIECFSIALLERFELHAFDLGILEDFHGGNIKPQEDITLKDGSQEPEKMDMYSMERFDMEEDLLFTFYETFSANHNENKHESFAHDMDMDAENVRDTTEEASVRVVKAEPLDCNESSKDHQNASRHREDPESDDILVEPQMSEDIRRAQEEDTNRRKQVAKRCNIYCWSLPSECVRPKAIHGIEDQPYGATRTNGEKEIPEIPEMSTLEEPEPVSVTGFRDLPKGVEKCRDHNEAEMTNFELFHGSHKNNLILLK</sequence>
<keyword evidence="3" id="KW-1185">Reference proteome</keyword>
<dbReference type="EMBL" id="LR999453">
    <property type="protein sequence ID" value="CAE5977660.1"/>
    <property type="molecule type" value="Genomic_DNA"/>
</dbReference>
<name>A0A8S2A0V7_ARAAE</name>
<dbReference type="AlphaFoldDB" id="A0A8S2A0V7"/>
<accession>A0A8S2A0V7</accession>
<feature type="compositionally biased region" description="Basic and acidic residues" evidence="1">
    <location>
        <begin position="141"/>
        <end position="162"/>
    </location>
</feature>
<evidence type="ECO:0000313" key="2">
    <source>
        <dbReference type="EMBL" id="CAE5977660.1"/>
    </source>
</evidence>
<gene>
    <name evidence="2" type="ORF">AARE701A_LOCUS8392</name>
</gene>